<keyword evidence="8 12" id="KW-0333">Golgi apparatus</keyword>
<evidence type="ECO:0000256" key="6">
    <source>
        <dbReference type="ARBA" id="ARBA00022892"/>
    </source>
</evidence>
<comment type="function">
    <text evidence="11">The coatomer is a cytosolic protein complex that binds to dilysine motifs and reversibly associates with Golgi non-clathrin-coated vesicles, which further mediate biosynthetic protein transport from the ER, via the Golgi up to the trans Golgi network. Coatomer complex is required for budding from Golgi membranes, and is essential for the retrograde Golgi-to-ER transport of dilysine-tagged proteins. The zeta subunit may be involved in regulating the coat assembly and, hence, the rate of biosynthetic protein transport due to its association-dissociation properties with the coatomer complex.</text>
</comment>
<dbReference type="FunFam" id="3.30.450.60:FF:000014">
    <property type="entry name" value="Coatomer subunit zeta-2"/>
    <property type="match status" value="1"/>
</dbReference>
<evidence type="ECO:0000256" key="4">
    <source>
        <dbReference type="ARBA" id="ARBA00022448"/>
    </source>
</evidence>
<dbReference type="Proteomes" id="UP001189122">
    <property type="component" value="Unassembled WGS sequence"/>
</dbReference>
<dbReference type="GO" id="GO:0006890">
    <property type="term" value="P:retrograde vesicle-mediated transport, Golgi to endoplasmic reticulum"/>
    <property type="evidence" value="ECO:0007669"/>
    <property type="project" value="UniProtKB-UniRule"/>
</dbReference>
<evidence type="ECO:0000256" key="8">
    <source>
        <dbReference type="ARBA" id="ARBA00023034"/>
    </source>
</evidence>
<evidence type="ECO:0000256" key="2">
    <source>
        <dbReference type="ARBA" id="ARBA00006972"/>
    </source>
</evidence>
<dbReference type="Gene3D" id="3.30.450.60">
    <property type="match status" value="1"/>
</dbReference>
<evidence type="ECO:0000256" key="11">
    <source>
        <dbReference type="ARBA" id="ARBA00045555"/>
    </source>
</evidence>
<evidence type="ECO:0000259" key="13">
    <source>
        <dbReference type="Pfam" id="PF01217"/>
    </source>
</evidence>
<dbReference type="GO" id="GO:0006886">
    <property type="term" value="P:intracellular protein transport"/>
    <property type="evidence" value="ECO:0007669"/>
    <property type="project" value="TreeGrafter"/>
</dbReference>
<evidence type="ECO:0000256" key="5">
    <source>
        <dbReference type="ARBA" id="ARBA00022490"/>
    </source>
</evidence>
<comment type="subunit">
    <text evidence="3 12">Oligomeric complex that consists of at least the alpha, beta, beta', gamma, delta, epsilon and zeta subunits.</text>
</comment>
<comment type="subcellular location">
    <subcellularLocation>
        <location evidence="12">Cytoplasm</location>
    </subcellularLocation>
    <subcellularLocation>
        <location evidence="1 12">Golgi apparatus membrane</location>
        <topology evidence="1 12">Peripheral membrane protein</topology>
        <orientation evidence="1 12">Cytoplasmic side</orientation>
    </subcellularLocation>
    <subcellularLocation>
        <location evidence="12">Cytoplasmic vesicle</location>
        <location evidence="12">COPI-coated vesicle membrane</location>
        <topology evidence="12">Peripheral membrane protein</topology>
        <orientation evidence="12">Cytoplasmic side</orientation>
    </subcellularLocation>
</comment>
<dbReference type="EMBL" id="CACRZD030000006">
    <property type="protein sequence ID" value="CAA6661776.1"/>
    <property type="molecule type" value="Genomic_DNA"/>
</dbReference>
<dbReference type="InterPro" id="IPR039652">
    <property type="entry name" value="Coatomer_zeta"/>
</dbReference>
<comment type="similarity">
    <text evidence="2 12">Belongs to the adaptor complexes small subunit family.</text>
</comment>
<keyword evidence="9 12" id="KW-0472">Membrane</keyword>
<evidence type="ECO:0000256" key="12">
    <source>
        <dbReference type="RuleBase" id="RU366053"/>
    </source>
</evidence>
<gene>
    <name evidence="14" type="ORF">SI7747_06008171</name>
</gene>
<reference evidence="14 15" key="1">
    <citation type="submission" date="2019-12" db="EMBL/GenBank/DDBJ databases">
        <authorList>
            <person name="Scholz U."/>
            <person name="Mascher M."/>
            <person name="Fiebig A."/>
        </authorList>
    </citation>
    <scope>NUCLEOTIDE SEQUENCE</scope>
</reference>
<evidence type="ECO:0000256" key="10">
    <source>
        <dbReference type="ARBA" id="ARBA00023329"/>
    </source>
</evidence>
<keyword evidence="10 12" id="KW-0968">Cytoplasmic vesicle</keyword>
<dbReference type="InterPro" id="IPR022775">
    <property type="entry name" value="AP_mu_sigma_su"/>
</dbReference>
<name>A0A7I8IUU6_SPIIN</name>
<dbReference type="CDD" id="cd14829">
    <property type="entry name" value="Zeta-COP"/>
    <property type="match status" value="1"/>
</dbReference>
<evidence type="ECO:0000256" key="7">
    <source>
        <dbReference type="ARBA" id="ARBA00022927"/>
    </source>
</evidence>
<sequence>MDYCPKVKNIVLLDSKGKRVAAKYCTDDWPTFSAKLAFEKSVFTRTQKTNAQTEAEVAMIDGFVVIYRFIQDLIFFVTGGDDENELILETVLQGFTDAVGLLLRNNVDKKTAVENLDVILLCLDEIVDGGKIMVSYLLLFDHFWIILETDGSAIAEKVSGNASDGGSILSDQTITQALATAREHLARSLLK</sequence>
<keyword evidence="5 12" id="KW-0963">Cytoplasm</keyword>
<dbReference type="PANTHER" id="PTHR11043:SF32">
    <property type="entry name" value="COATOMER SUBUNIT ZETA-1"/>
    <property type="match status" value="1"/>
</dbReference>
<evidence type="ECO:0000256" key="1">
    <source>
        <dbReference type="ARBA" id="ARBA00004255"/>
    </source>
</evidence>
<dbReference type="GO" id="GO:0030126">
    <property type="term" value="C:COPI vesicle coat"/>
    <property type="evidence" value="ECO:0007669"/>
    <property type="project" value="UniProtKB-UniRule"/>
</dbReference>
<keyword evidence="6 12" id="KW-0931">ER-Golgi transport</keyword>
<dbReference type="InterPro" id="IPR011012">
    <property type="entry name" value="Longin-like_dom_sf"/>
</dbReference>
<dbReference type="Pfam" id="PF01217">
    <property type="entry name" value="Clat_adaptor_s"/>
    <property type="match status" value="1"/>
</dbReference>
<dbReference type="PANTHER" id="PTHR11043">
    <property type="entry name" value="ZETA-COAT PROTEIN"/>
    <property type="match status" value="1"/>
</dbReference>
<protein>
    <recommendedName>
        <fullName evidence="12">Coatomer subunit zeta</fullName>
    </recommendedName>
</protein>
<evidence type="ECO:0000313" key="14">
    <source>
        <dbReference type="EMBL" id="CAA2622107.1"/>
    </source>
</evidence>
<evidence type="ECO:0000256" key="3">
    <source>
        <dbReference type="ARBA" id="ARBA00011775"/>
    </source>
</evidence>
<keyword evidence="15" id="KW-1185">Reference proteome</keyword>
<evidence type="ECO:0000313" key="15">
    <source>
        <dbReference type="Proteomes" id="UP001189122"/>
    </source>
</evidence>
<dbReference type="EMBL" id="LR743593">
    <property type="protein sequence ID" value="CAA2622107.1"/>
    <property type="molecule type" value="Genomic_DNA"/>
</dbReference>
<organism evidence="14">
    <name type="scientific">Spirodela intermedia</name>
    <name type="common">Intermediate duckweed</name>
    <dbReference type="NCBI Taxonomy" id="51605"/>
    <lineage>
        <taxon>Eukaryota</taxon>
        <taxon>Viridiplantae</taxon>
        <taxon>Streptophyta</taxon>
        <taxon>Embryophyta</taxon>
        <taxon>Tracheophyta</taxon>
        <taxon>Spermatophyta</taxon>
        <taxon>Magnoliopsida</taxon>
        <taxon>Liliopsida</taxon>
        <taxon>Araceae</taxon>
        <taxon>Lemnoideae</taxon>
        <taxon>Spirodela</taxon>
    </lineage>
</organism>
<evidence type="ECO:0000256" key="9">
    <source>
        <dbReference type="ARBA" id="ARBA00023136"/>
    </source>
</evidence>
<proteinExistence type="inferred from homology"/>
<feature type="domain" description="AP complex mu/sigma subunit" evidence="13">
    <location>
        <begin position="7"/>
        <end position="133"/>
    </location>
</feature>
<dbReference type="GO" id="GO:0000139">
    <property type="term" value="C:Golgi membrane"/>
    <property type="evidence" value="ECO:0007669"/>
    <property type="project" value="UniProtKB-SubCell"/>
</dbReference>
<dbReference type="SUPFAM" id="SSF64356">
    <property type="entry name" value="SNARE-like"/>
    <property type="match status" value="1"/>
</dbReference>
<dbReference type="AlphaFoldDB" id="A0A7I8IUU6"/>
<keyword evidence="7 12" id="KW-0653">Protein transport</keyword>
<keyword evidence="4 12" id="KW-0813">Transport</keyword>
<accession>A0A7I8IUU6</accession>
<dbReference type="GO" id="GO:0006891">
    <property type="term" value="P:intra-Golgi vesicle-mediated transport"/>
    <property type="evidence" value="ECO:0007669"/>
    <property type="project" value="TreeGrafter"/>
</dbReference>